<proteinExistence type="predicted"/>
<organism evidence="1">
    <name type="scientific">Rhipicephalus appendiculatus</name>
    <name type="common">Brown ear tick</name>
    <dbReference type="NCBI Taxonomy" id="34631"/>
    <lineage>
        <taxon>Eukaryota</taxon>
        <taxon>Metazoa</taxon>
        <taxon>Ecdysozoa</taxon>
        <taxon>Arthropoda</taxon>
        <taxon>Chelicerata</taxon>
        <taxon>Arachnida</taxon>
        <taxon>Acari</taxon>
        <taxon>Parasitiformes</taxon>
        <taxon>Ixodida</taxon>
        <taxon>Ixodoidea</taxon>
        <taxon>Ixodidae</taxon>
        <taxon>Rhipicephalinae</taxon>
        <taxon>Rhipicephalus</taxon>
        <taxon>Rhipicephalus</taxon>
    </lineage>
</organism>
<name>A0A131YNQ6_RHIAP</name>
<protein>
    <submittedName>
        <fullName evidence="1">Tick transposon</fullName>
    </submittedName>
</protein>
<accession>A0A131YNQ6</accession>
<reference evidence="1" key="1">
    <citation type="journal article" date="2016" name="Ticks Tick Borne Dis.">
        <title>De novo assembly and annotation of the salivary gland transcriptome of Rhipicephalus appendiculatus male and female ticks during blood feeding.</title>
        <authorList>
            <person name="de Castro M.H."/>
            <person name="de Klerk D."/>
            <person name="Pienaar R."/>
            <person name="Latif A.A."/>
            <person name="Rees D.J."/>
            <person name="Mans B.J."/>
        </authorList>
    </citation>
    <scope>NUCLEOTIDE SEQUENCE</scope>
    <source>
        <tissue evidence="1">Salivary glands</tissue>
    </source>
</reference>
<evidence type="ECO:0000313" key="1">
    <source>
        <dbReference type="EMBL" id="JAP80889.1"/>
    </source>
</evidence>
<sequence>MSVPPPKAAYAIAVSINNIINRNSPLPADLFSIPIRNTRHASNGNFNLPKCHNVYGERLIQFNGTKIWNAVPLEIKTARNFGLACKSFFSMESRHVSLCVCLFRFSLCSFF</sequence>
<dbReference type="AlphaFoldDB" id="A0A131YNQ6"/>
<dbReference type="EMBL" id="GEDV01007668">
    <property type="protein sequence ID" value="JAP80889.1"/>
    <property type="molecule type" value="Transcribed_RNA"/>
</dbReference>